<name>A0A0C4WM72_9GAMM</name>
<proteinExistence type="inferred from homology"/>
<dbReference type="InterPro" id="IPR000238">
    <property type="entry name" value="RbfA"/>
</dbReference>
<dbReference type="NCBIfam" id="TIGR00082">
    <property type="entry name" value="rbfA"/>
    <property type="match status" value="1"/>
</dbReference>
<dbReference type="Gene3D" id="3.30.300.20">
    <property type="match status" value="1"/>
</dbReference>
<comment type="subcellular location">
    <subcellularLocation>
        <location evidence="2">Cytoplasm</location>
    </subcellularLocation>
</comment>
<dbReference type="RefSeq" id="WP_039802071.1">
    <property type="nucleotide sequence ID" value="NZ_CP010415.1"/>
</dbReference>
<evidence type="ECO:0000256" key="3">
    <source>
        <dbReference type="SAM" id="Coils"/>
    </source>
</evidence>
<accession>A0A0C4WM72</accession>
<dbReference type="SUPFAM" id="SSF89919">
    <property type="entry name" value="Ribosome-binding factor A, RbfA"/>
    <property type="match status" value="1"/>
</dbReference>
<dbReference type="PROSITE" id="PS01319">
    <property type="entry name" value="RBFA"/>
    <property type="match status" value="1"/>
</dbReference>
<keyword evidence="1 2" id="KW-0690">Ribosome biogenesis</keyword>
<dbReference type="InterPro" id="IPR020053">
    <property type="entry name" value="Ribosome-bd_factorA_CS"/>
</dbReference>
<comment type="function">
    <text evidence="2">One of several proteins that assist in the late maturation steps of the functional core of the 30S ribosomal subunit. Associates with free 30S ribosomal subunits (but not with 30S subunits that are part of 70S ribosomes or polysomes). Required for efficient processing of 16S rRNA. May interact with the 5'-terminal helix region of 16S rRNA.</text>
</comment>
<dbReference type="PANTHER" id="PTHR33515">
    <property type="entry name" value="RIBOSOME-BINDING FACTOR A, CHLOROPLASTIC-RELATED"/>
    <property type="match status" value="1"/>
</dbReference>
<dbReference type="EMBL" id="CP010415">
    <property type="protein sequence ID" value="AJE20280.1"/>
    <property type="molecule type" value="Genomic_DNA"/>
</dbReference>
<comment type="subunit">
    <text evidence="2">Monomer. Binds 30S ribosomal subunits, but not 50S ribosomal subunits or 70S ribosomes.</text>
</comment>
<dbReference type="HOGENOM" id="CLU_089475_5_0_6"/>
<dbReference type="KEGG" id="acx:Achr_7840"/>
<dbReference type="Pfam" id="PF02033">
    <property type="entry name" value="RBFA"/>
    <property type="match status" value="1"/>
</dbReference>
<reference evidence="4 5" key="1">
    <citation type="journal article" date="2015" name="PLoS ONE">
        <title>Azotobacter Genomes: The Genome of Azotobacter chroococcum NCIMB 8003 (ATCC 4412).</title>
        <authorList>
            <person name="Robson R.L."/>
            <person name="Jones R."/>
            <person name="Robson R.M."/>
            <person name="Schwartz A."/>
            <person name="Richardson T.H."/>
        </authorList>
    </citation>
    <scope>NUCLEOTIDE SEQUENCE [LARGE SCALE GENOMIC DNA]</scope>
    <source>
        <strain evidence="4 5">NCIMB 8003</strain>
    </source>
</reference>
<dbReference type="HAMAP" id="MF_00003">
    <property type="entry name" value="RbfA"/>
    <property type="match status" value="1"/>
</dbReference>
<protein>
    <recommendedName>
        <fullName evidence="2">Ribosome-binding factor A</fullName>
    </recommendedName>
</protein>
<dbReference type="PANTHER" id="PTHR33515:SF1">
    <property type="entry name" value="RIBOSOME-BINDING FACTOR A, CHLOROPLASTIC-RELATED"/>
    <property type="match status" value="1"/>
</dbReference>
<organism evidence="4 5">
    <name type="scientific">Azotobacter chroococcum NCIMB 8003</name>
    <dbReference type="NCBI Taxonomy" id="1328314"/>
    <lineage>
        <taxon>Bacteria</taxon>
        <taxon>Pseudomonadati</taxon>
        <taxon>Pseudomonadota</taxon>
        <taxon>Gammaproteobacteria</taxon>
        <taxon>Pseudomonadales</taxon>
        <taxon>Pseudomonadaceae</taxon>
        <taxon>Azotobacter</taxon>
    </lineage>
</organism>
<keyword evidence="2" id="KW-0963">Cytoplasm</keyword>
<gene>
    <name evidence="2 4" type="primary">rbfA</name>
    <name evidence="4" type="ORF">Achr_7840</name>
</gene>
<keyword evidence="5" id="KW-1185">Reference proteome</keyword>
<dbReference type="AlphaFoldDB" id="A0A0C4WM72"/>
<evidence type="ECO:0000313" key="5">
    <source>
        <dbReference type="Proteomes" id="UP000068210"/>
    </source>
</evidence>
<dbReference type="Proteomes" id="UP000068210">
    <property type="component" value="Chromosome"/>
</dbReference>
<dbReference type="InterPro" id="IPR015946">
    <property type="entry name" value="KH_dom-like_a/b"/>
</dbReference>
<evidence type="ECO:0000256" key="2">
    <source>
        <dbReference type="HAMAP-Rule" id="MF_00003"/>
    </source>
</evidence>
<dbReference type="STRING" id="1328314.Achr_7840"/>
<dbReference type="GO" id="GO:0005829">
    <property type="term" value="C:cytosol"/>
    <property type="evidence" value="ECO:0007669"/>
    <property type="project" value="TreeGrafter"/>
</dbReference>
<keyword evidence="3" id="KW-0175">Coiled coil</keyword>
<evidence type="ECO:0000256" key="1">
    <source>
        <dbReference type="ARBA" id="ARBA00022517"/>
    </source>
</evidence>
<evidence type="ECO:0000313" key="4">
    <source>
        <dbReference type="EMBL" id="AJE20280.1"/>
    </source>
</evidence>
<sequence length="129" mass="14697">MAKDYSRTQRIGDQMQRELSLLIQREIKDPRLGMVTITAVEVVRDLSHAKVFITVMGKEDSAEEIKRNLDILNEAAGFLRMQLGKAMKLRSMPQLHFSYDASIRRGVELSALIERAVAEDRLHAGKDEE</sequence>
<dbReference type="GO" id="GO:0030490">
    <property type="term" value="P:maturation of SSU-rRNA"/>
    <property type="evidence" value="ECO:0007669"/>
    <property type="project" value="UniProtKB-UniRule"/>
</dbReference>
<feature type="coiled-coil region" evidence="3">
    <location>
        <begin position="55"/>
        <end position="82"/>
    </location>
</feature>
<comment type="similarity">
    <text evidence="2">Belongs to the RbfA family.</text>
</comment>
<dbReference type="InterPro" id="IPR023799">
    <property type="entry name" value="RbfA_dom_sf"/>
</dbReference>
<dbReference type="GO" id="GO:0043024">
    <property type="term" value="F:ribosomal small subunit binding"/>
    <property type="evidence" value="ECO:0007669"/>
    <property type="project" value="TreeGrafter"/>
</dbReference>